<name>A0A1S3HE18_LINAN</name>
<dbReference type="GO" id="GO:0007165">
    <property type="term" value="P:signal transduction"/>
    <property type="evidence" value="ECO:0007669"/>
    <property type="project" value="InterPro"/>
</dbReference>
<keyword evidence="6" id="KW-1185">Reference proteome</keyword>
<organism evidence="6 7">
    <name type="scientific">Lingula anatina</name>
    <name type="common">Brachiopod</name>
    <name type="synonym">Lingula unguis</name>
    <dbReference type="NCBI Taxonomy" id="7574"/>
    <lineage>
        <taxon>Eukaryota</taxon>
        <taxon>Metazoa</taxon>
        <taxon>Spiralia</taxon>
        <taxon>Lophotrochozoa</taxon>
        <taxon>Brachiopoda</taxon>
        <taxon>Linguliformea</taxon>
        <taxon>Lingulata</taxon>
        <taxon>Lingulida</taxon>
        <taxon>Linguloidea</taxon>
        <taxon>Lingulidae</taxon>
        <taxon>Lingula</taxon>
    </lineage>
</organism>
<dbReference type="PROSITE" id="PS50003">
    <property type="entry name" value="PH_DOMAIN"/>
    <property type="match status" value="1"/>
</dbReference>
<dbReference type="InParanoid" id="A0A1S3HE18"/>
<feature type="compositionally biased region" description="Low complexity" evidence="3">
    <location>
        <begin position="273"/>
        <end position="283"/>
    </location>
</feature>
<dbReference type="PANTHER" id="PTHR15126:SF4">
    <property type="entry name" value="SH3 DOMAIN-BINDING PROTEIN 2"/>
    <property type="match status" value="1"/>
</dbReference>
<gene>
    <name evidence="7" type="primary">LOC106153761</name>
</gene>
<dbReference type="PANTHER" id="PTHR15126">
    <property type="entry name" value="SH3-BINDING"/>
    <property type="match status" value="1"/>
</dbReference>
<protein>
    <submittedName>
        <fullName evidence="7">SH3 domain-binding protein 2</fullName>
    </submittedName>
</protein>
<evidence type="ECO:0000259" key="5">
    <source>
        <dbReference type="PROSITE" id="PS50003"/>
    </source>
</evidence>
<dbReference type="InterPro" id="IPR000980">
    <property type="entry name" value="SH2"/>
</dbReference>
<dbReference type="AlphaFoldDB" id="A0A1S3HE18"/>
<dbReference type="InterPro" id="IPR001849">
    <property type="entry name" value="PH_domain"/>
</dbReference>
<dbReference type="SUPFAM" id="SSF55550">
    <property type="entry name" value="SH2 domain"/>
    <property type="match status" value="1"/>
</dbReference>
<feature type="domain" description="PH" evidence="5">
    <location>
        <begin position="27"/>
        <end position="134"/>
    </location>
</feature>
<dbReference type="RefSeq" id="XP_013383314.1">
    <property type="nucleotide sequence ID" value="XM_013527860.1"/>
</dbReference>
<dbReference type="Pfam" id="PF00017">
    <property type="entry name" value="SH2"/>
    <property type="match status" value="1"/>
</dbReference>
<feature type="domain" description="SH2" evidence="4">
    <location>
        <begin position="362"/>
        <end position="454"/>
    </location>
</feature>
<feature type="compositionally biased region" description="Polar residues" evidence="3">
    <location>
        <begin position="210"/>
        <end position="226"/>
    </location>
</feature>
<evidence type="ECO:0000259" key="4">
    <source>
        <dbReference type="PROSITE" id="PS50001"/>
    </source>
</evidence>
<reference evidence="7" key="1">
    <citation type="submission" date="2025-08" db="UniProtKB">
        <authorList>
            <consortium name="RefSeq"/>
        </authorList>
    </citation>
    <scope>IDENTIFICATION</scope>
    <source>
        <tissue evidence="7">Gonads</tissue>
    </source>
</reference>
<dbReference type="OrthoDB" id="10254483at2759"/>
<dbReference type="Gene3D" id="2.30.29.30">
    <property type="entry name" value="Pleckstrin-homology domain (PH domain)/Phosphotyrosine-binding domain (PTB)"/>
    <property type="match status" value="1"/>
</dbReference>
<dbReference type="Proteomes" id="UP000085678">
    <property type="component" value="Unplaced"/>
</dbReference>
<evidence type="ECO:0000256" key="3">
    <source>
        <dbReference type="SAM" id="MobiDB-lite"/>
    </source>
</evidence>
<dbReference type="Gene3D" id="3.30.505.10">
    <property type="entry name" value="SH2 domain"/>
    <property type="match status" value="1"/>
</dbReference>
<dbReference type="SMART" id="SM00252">
    <property type="entry name" value="SH2"/>
    <property type="match status" value="1"/>
</dbReference>
<dbReference type="PROSITE" id="PS50001">
    <property type="entry name" value="SH2"/>
    <property type="match status" value="1"/>
</dbReference>
<dbReference type="InterPro" id="IPR035848">
    <property type="entry name" value="SH3BP2"/>
</dbReference>
<feature type="region of interest" description="Disordered" evidence="3">
    <location>
        <begin position="255"/>
        <end position="348"/>
    </location>
</feature>
<dbReference type="STRING" id="7574.A0A1S3HE18"/>
<evidence type="ECO:0000256" key="2">
    <source>
        <dbReference type="PROSITE-ProRule" id="PRU00191"/>
    </source>
</evidence>
<dbReference type="CDD" id="cd00173">
    <property type="entry name" value="SH2"/>
    <property type="match status" value="1"/>
</dbReference>
<sequence length="458" mass="52312">MASLLLESSIPQPHTTIGAQELIQREACTRCGWLRKKGKINFITALRIRWTNMFVVLSKGCLYHFSSETSRSPNGAVSLYGYNVVHRAGDVLQSEAPWAFKIIHAKPEMKTYYFSAASEAEMKEWMKDVKREMLYANGKTTERSKPDGESRHNSVALDAADVDALSQTYDDLEKQIYDDCSEVSMPKNLIRLEDSDDEDYLMLNEDEMQDNITSPTKRSIQHSQSEPRIPRPKNTSQTLPDVKQLTKEMNMKIPLRPLPKLPGKREDMHKKLPAGAKPALPLKPDLPRKPKLAVKPFNTIGPETEKRKSPDGQSSKSKTFDLAAYRRDRSDSVPDEVAPAPPRPLPKLKPIKEKVRDSESYWASVFWHGDKDEANECLRNLGEEGVYLVRDSECNQQVLVVYASGHPKKYRICHKPEEGYWLKEDTEFPTLPDLLYYYHSNELPTVSVKLKRPYSLSK</sequence>
<dbReference type="GO" id="GO:0017124">
    <property type="term" value="F:SH3 domain binding"/>
    <property type="evidence" value="ECO:0007669"/>
    <property type="project" value="TreeGrafter"/>
</dbReference>
<dbReference type="GeneID" id="106153761"/>
<evidence type="ECO:0000313" key="6">
    <source>
        <dbReference type="Proteomes" id="UP000085678"/>
    </source>
</evidence>
<proteinExistence type="predicted"/>
<feature type="region of interest" description="Disordered" evidence="3">
    <location>
        <begin position="209"/>
        <end position="242"/>
    </location>
</feature>
<dbReference type="Pfam" id="PF00169">
    <property type="entry name" value="PH"/>
    <property type="match status" value="1"/>
</dbReference>
<dbReference type="SMART" id="SM00233">
    <property type="entry name" value="PH"/>
    <property type="match status" value="1"/>
</dbReference>
<keyword evidence="1 2" id="KW-0727">SH2 domain</keyword>
<evidence type="ECO:0000313" key="7">
    <source>
        <dbReference type="RefSeq" id="XP_013383314.1"/>
    </source>
</evidence>
<dbReference type="KEGG" id="lak:106153761"/>
<evidence type="ECO:0000256" key="1">
    <source>
        <dbReference type="ARBA" id="ARBA00022999"/>
    </source>
</evidence>
<dbReference type="InterPro" id="IPR036860">
    <property type="entry name" value="SH2_dom_sf"/>
</dbReference>
<dbReference type="InterPro" id="IPR011993">
    <property type="entry name" value="PH-like_dom_sf"/>
</dbReference>
<accession>A0A1S3HE18</accession>
<dbReference type="SUPFAM" id="SSF50729">
    <property type="entry name" value="PH domain-like"/>
    <property type="match status" value="1"/>
</dbReference>